<organism evidence="1 2">
    <name type="scientific">Cymbomonas tetramitiformis</name>
    <dbReference type="NCBI Taxonomy" id="36881"/>
    <lineage>
        <taxon>Eukaryota</taxon>
        <taxon>Viridiplantae</taxon>
        <taxon>Chlorophyta</taxon>
        <taxon>Pyramimonadophyceae</taxon>
        <taxon>Pyramimonadales</taxon>
        <taxon>Pyramimonadaceae</taxon>
        <taxon>Cymbomonas</taxon>
    </lineage>
</organism>
<gene>
    <name evidence="1" type="ORF">CYMTET_21159</name>
</gene>
<evidence type="ECO:0000313" key="1">
    <source>
        <dbReference type="EMBL" id="KAK3270444.1"/>
    </source>
</evidence>
<dbReference type="Proteomes" id="UP001190700">
    <property type="component" value="Unassembled WGS sequence"/>
</dbReference>
<name>A0AAE0G2P1_9CHLO</name>
<proteinExistence type="predicted"/>
<dbReference type="AlphaFoldDB" id="A0AAE0G2P1"/>
<protein>
    <submittedName>
        <fullName evidence="1">Uncharacterized protein</fullName>
    </submittedName>
</protein>
<reference evidence="1 2" key="1">
    <citation type="journal article" date="2015" name="Genome Biol. Evol.">
        <title>Comparative Genomics of a Bacterivorous Green Alga Reveals Evolutionary Causalities and Consequences of Phago-Mixotrophic Mode of Nutrition.</title>
        <authorList>
            <person name="Burns J.A."/>
            <person name="Paasch A."/>
            <person name="Narechania A."/>
            <person name="Kim E."/>
        </authorList>
    </citation>
    <scope>NUCLEOTIDE SEQUENCE [LARGE SCALE GENOMIC DNA]</scope>
    <source>
        <strain evidence="1 2">PLY_AMNH</strain>
    </source>
</reference>
<feature type="non-terminal residue" evidence="1">
    <location>
        <position position="68"/>
    </location>
</feature>
<keyword evidence="2" id="KW-1185">Reference proteome</keyword>
<sequence length="68" mass="8269">MAAVQESLNLRLRTYPSGIITGTLMWDKKSMLPFYYEISERWQYQVLKYLDQVNLETLRQHLYTKYCE</sequence>
<comment type="caution">
    <text evidence="1">The sequence shown here is derived from an EMBL/GenBank/DDBJ whole genome shotgun (WGS) entry which is preliminary data.</text>
</comment>
<dbReference type="EMBL" id="LGRX02010385">
    <property type="protein sequence ID" value="KAK3270444.1"/>
    <property type="molecule type" value="Genomic_DNA"/>
</dbReference>
<accession>A0AAE0G2P1</accession>
<evidence type="ECO:0000313" key="2">
    <source>
        <dbReference type="Proteomes" id="UP001190700"/>
    </source>
</evidence>